<feature type="compositionally biased region" description="Low complexity" evidence="2">
    <location>
        <begin position="37"/>
        <end position="49"/>
    </location>
</feature>
<feature type="compositionally biased region" description="Basic residues" evidence="2">
    <location>
        <begin position="404"/>
        <end position="415"/>
    </location>
</feature>
<dbReference type="InterPro" id="IPR001657">
    <property type="entry name" value="Hedgehog"/>
</dbReference>
<evidence type="ECO:0000313" key="4">
    <source>
        <dbReference type="Proteomes" id="UP001189429"/>
    </source>
</evidence>
<reference evidence="3" key="1">
    <citation type="submission" date="2023-10" db="EMBL/GenBank/DDBJ databases">
        <authorList>
            <person name="Chen Y."/>
            <person name="Shah S."/>
            <person name="Dougan E. K."/>
            <person name="Thang M."/>
            <person name="Chan C."/>
        </authorList>
    </citation>
    <scope>NUCLEOTIDE SEQUENCE [LARGE SCALE GENOMIC DNA]</scope>
</reference>
<gene>
    <name evidence="3" type="ORF">PCOR1329_LOCUS18526</name>
</gene>
<dbReference type="Proteomes" id="UP001189429">
    <property type="component" value="Unassembled WGS sequence"/>
</dbReference>
<evidence type="ECO:0000313" key="3">
    <source>
        <dbReference type="EMBL" id="CAK0815102.1"/>
    </source>
</evidence>
<feature type="region of interest" description="Disordered" evidence="2">
    <location>
        <begin position="37"/>
        <end position="104"/>
    </location>
</feature>
<proteinExistence type="predicted"/>
<dbReference type="PRINTS" id="PR00632">
    <property type="entry name" value="SONICHHOG"/>
</dbReference>
<dbReference type="EMBL" id="CAUYUJ010005829">
    <property type="protein sequence ID" value="CAK0815102.1"/>
    <property type="molecule type" value="Genomic_DNA"/>
</dbReference>
<evidence type="ECO:0000256" key="1">
    <source>
        <dbReference type="ARBA" id="ARBA00022473"/>
    </source>
</evidence>
<organism evidence="3 4">
    <name type="scientific">Prorocentrum cordatum</name>
    <dbReference type="NCBI Taxonomy" id="2364126"/>
    <lineage>
        <taxon>Eukaryota</taxon>
        <taxon>Sar</taxon>
        <taxon>Alveolata</taxon>
        <taxon>Dinophyceae</taxon>
        <taxon>Prorocentrales</taxon>
        <taxon>Prorocentraceae</taxon>
        <taxon>Prorocentrum</taxon>
    </lineage>
</organism>
<feature type="non-terminal residue" evidence="3">
    <location>
        <position position="1"/>
    </location>
</feature>
<feature type="region of interest" description="Disordered" evidence="2">
    <location>
        <begin position="464"/>
        <end position="484"/>
    </location>
</feature>
<keyword evidence="4" id="KW-1185">Reference proteome</keyword>
<protein>
    <submittedName>
        <fullName evidence="3">Uncharacterized protein</fullName>
    </submittedName>
</protein>
<feature type="region of interest" description="Disordered" evidence="2">
    <location>
        <begin position="368"/>
        <end position="430"/>
    </location>
</feature>
<feature type="compositionally biased region" description="Polar residues" evidence="2">
    <location>
        <begin position="382"/>
        <end position="391"/>
    </location>
</feature>
<comment type="caution">
    <text evidence="3">The sequence shown here is derived from an EMBL/GenBank/DDBJ whole genome shotgun (WGS) entry which is preliminary data.</text>
</comment>
<dbReference type="InterPro" id="IPR036844">
    <property type="entry name" value="Hint_dom_sf"/>
</dbReference>
<feature type="compositionally biased region" description="Acidic residues" evidence="2">
    <location>
        <begin position="50"/>
        <end position="59"/>
    </location>
</feature>
<dbReference type="SUPFAM" id="SSF51294">
    <property type="entry name" value="Hedgehog/intein (Hint) domain"/>
    <property type="match status" value="1"/>
</dbReference>
<accession>A0ABN9R892</accession>
<feature type="non-terminal residue" evidence="3">
    <location>
        <position position="484"/>
    </location>
</feature>
<sequence length="484" mass="50527">EKAEAAAEDPRGTFATDALLRGVSRSWGDNWSLAAAPAPAAVEAPAAEADVPDTTDADAADAKTRKGGTAEAGSSPASQGTASRERRPSSSPQRRAAPPWPPTWPWRTCAWGNSCWRRAAAGRPGVRARARVPARGAGAAAGEFLRVVHELGQFRASPGHIVFVAAEGGRQDDAVQELRAGDVLLAAPLGLPPGAPRPSRVLSVGRGVSTAGMYAPLTASGTIVVDLEKKKLEIRDDVLFRSVGSQGSDIRISFRRSARVFGGRFAPPPAAPAPPLARWRHAGEGVQQRRSQKVRADLEATHRSLQAALCRFFQIPIYSKRLPTPTIEWLHRSRPPWGADGARSTFGALLPPASAYLFRPTGAVPGPLATRCSPRAAPGVPTPSSQGQPRSPETHSGGGPRGPPRPRRGRGRSAGRRGPDEAGAPEIRAPEGLRPCRLFFPCPWRPGLQLRGAPPGAAAAALAGAPGAAAGARRARAAPARAAG</sequence>
<evidence type="ECO:0000256" key="2">
    <source>
        <dbReference type="SAM" id="MobiDB-lite"/>
    </source>
</evidence>
<keyword evidence="1" id="KW-0217">Developmental protein</keyword>
<dbReference type="Gene3D" id="2.170.16.10">
    <property type="entry name" value="Hedgehog/Intein (Hint) domain"/>
    <property type="match status" value="1"/>
</dbReference>
<name>A0ABN9R892_9DINO</name>